<evidence type="ECO:0000313" key="2">
    <source>
        <dbReference type="EMBL" id="EAX95374.1"/>
    </source>
</evidence>
<dbReference type="SUPFAM" id="SSF56112">
    <property type="entry name" value="Protein kinase-like (PK-like)"/>
    <property type="match status" value="1"/>
</dbReference>
<dbReference type="OrthoDB" id="4062651at2759"/>
<organism evidence="2 3">
    <name type="scientific">Trichomonas vaginalis (strain ATCC PRA-98 / G3)</name>
    <dbReference type="NCBI Taxonomy" id="412133"/>
    <lineage>
        <taxon>Eukaryota</taxon>
        <taxon>Metamonada</taxon>
        <taxon>Parabasalia</taxon>
        <taxon>Trichomonadida</taxon>
        <taxon>Trichomonadidae</taxon>
        <taxon>Trichomonas</taxon>
    </lineage>
</organism>
<dbReference type="EMBL" id="DS113809">
    <property type="protein sequence ID" value="EAX95374.1"/>
    <property type="molecule type" value="Genomic_DNA"/>
</dbReference>
<dbReference type="VEuPathDB" id="TrichDB:TVAG_425590"/>
<dbReference type="AlphaFoldDB" id="A2FI92"/>
<dbReference type="Pfam" id="PF00069">
    <property type="entry name" value="Pkinase"/>
    <property type="match status" value="1"/>
</dbReference>
<dbReference type="SMR" id="A2FI92"/>
<dbReference type="Gene3D" id="1.10.510.10">
    <property type="entry name" value="Transferase(Phosphotransferase) domain 1"/>
    <property type="match status" value="1"/>
</dbReference>
<dbReference type="Proteomes" id="UP000001542">
    <property type="component" value="Unassembled WGS sequence"/>
</dbReference>
<dbReference type="eggNOG" id="KOG0586">
    <property type="taxonomic scope" value="Eukaryota"/>
</dbReference>
<dbReference type="InParanoid" id="A2FI92"/>
<dbReference type="PROSITE" id="PS00108">
    <property type="entry name" value="PROTEIN_KINASE_ST"/>
    <property type="match status" value="1"/>
</dbReference>
<dbReference type="InterPro" id="IPR008271">
    <property type="entry name" value="Ser/Thr_kinase_AS"/>
</dbReference>
<keyword evidence="2" id="KW-0418">Kinase</keyword>
<reference evidence="2" key="1">
    <citation type="submission" date="2006-10" db="EMBL/GenBank/DDBJ databases">
        <authorList>
            <person name="Amadeo P."/>
            <person name="Zhao Q."/>
            <person name="Wortman J."/>
            <person name="Fraser-Liggett C."/>
            <person name="Carlton J."/>
        </authorList>
    </citation>
    <scope>NUCLEOTIDE SEQUENCE</scope>
    <source>
        <strain evidence="2">G3</strain>
    </source>
</reference>
<dbReference type="PANTHER" id="PTHR24362">
    <property type="entry name" value="SERINE/THREONINE-PROTEIN KINASE NEK"/>
    <property type="match status" value="1"/>
</dbReference>
<proteinExistence type="predicted"/>
<dbReference type="KEGG" id="tva:4753123"/>
<dbReference type="InterPro" id="IPR011009">
    <property type="entry name" value="Kinase-like_dom_sf"/>
</dbReference>
<dbReference type="CDD" id="cd14014">
    <property type="entry name" value="STKc_PknB_like"/>
    <property type="match status" value="1"/>
</dbReference>
<dbReference type="STRING" id="5722.A2FI92"/>
<evidence type="ECO:0000259" key="1">
    <source>
        <dbReference type="PROSITE" id="PS50011"/>
    </source>
</evidence>
<name>A2FI92_TRIV3</name>
<dbReference type="GO" id="GO:0004672">
    <property type="term" value="F:protein kinase activity"/>
    <property type="evidence" value="ECO:0007669"/>
    <property type="project" value="InterPro"/>
</dbReference>
<evidence type="ECO:0000313" key="3">
    <source>
        <dbReference type="Proteomes" id="UP000001542"/>
    </source>
</evidence>
<dbReference type="PANTHER" id="PTHR24362:SF309">
    <property type="entry name" value="PROTEIN KINASE DOMAIN-CONTAINING PROTEIN"/>
    <property type="match status" value="1"/>
</dbReference>
<protein>
    <submittedName>
        <fullName evidence="2">CAMK family protein kinase</fullName>
    </submittedName>
</protein>
<keyword evidence="2" id="KW-0808">Transferase</keyword>
<dbReference type="GO" id="GO:0005524">
    <property type="term" value="F:ATP binding"/>
    <property type="evidence" value="ECO:0007669"/>
    <property type="project" value="InterPro"/>
</dbReference>
<keyword evidence="3" id="KW-1185">Reference proteome</keyword>
<dbReference type="InterPro" id="IPR000719">
    <property type="entry name" value="Prot_kinase_dom"/>
</dbReference>
<sequence length="304" mass="35130">MNARDESYVKMKNYQFKDVLGWGQSDVVYLIYDPAFQRDFALKVMLQTKFNKNEIDVMKDVDHPYIIRLYNYEYYEDAVYLLMEFCPQSLEKAIKRRNISDSKTTLKYCMGIVNAIKACHRYNVAHLDIKPANFLIDQYDRIRVCDFGLSSINKAIGDCCHVNRQFAGSVPFMAPEILEMKPYDPFKADIWAVGVTLYFIATGKFPWDGLTKEEMCENLMKNDPNLDLIDNKDLAAAIGDCLEKDPSKRPTIFDLGHYPVFKEAASCTHCTVRKNTFLPLRKYLSPSTLIIKPKMNRGKLQISI</sequence>
<dbReference type="VEuPathDB" id="TrichDB:TVAGG3_0723380"/>
<reference evidence="2" key="2">
    <citation type="journal article" date="2007" name="Science">
        <title>Draft genome sequence of the sexually transmitted pathogen Trichomonas vaginalis.</title>
        <authorList>
            <person name="Carlton J.M."/>
            <person name="Hirt R.P."/>
            <person name="Silva J.C."/>
            <person name="Delcher A.L."/>
            <person name="Schatz M."/>
            <person name="Zhao Q."/>
            <person name="Wortman J.R."/>
            <person name="Bidwell S.L."/>
            <person name="Alsmark U.C.M."/>
            <person name="Besteiro S."/>
            <person name="Sicheritz-Ponten T."/>
            <person name="Noel C.J."/>
            <person name="Dacks J.B."/>
            <person name="Foster P.G."/>
            <person name="Simillion C."/>
            <person name="Van de Peer Y."/>
            <person name="Miranda-Saavedra D."/>
            <person name="Barton G.J."/>
            <person name="Westrop G.D."/>
            <person name="Mueller S."/>
            <person name="Dessi D."/>
            <person name="Fiori P.L."/>
            <person name="Ren Q."/>
            <person name="Paulsen I."/>
            <person name="Zhang H."/>
            <person name="Bastida-Corcuera F.D."/>
            <person name="Simoes-Barbosa A."/>
            <person name="Brown M.T."/>
            <person name="Hayes R.D."/>
            <person name="Mukherjee M."/>
            <person name="Okumura C.Y."/>
            <person name="Schneider R."/>
            <person name="Smith A.J."/>
            <person name="Vanacova S."/>
            <person name="Villalvazo M."/>
            <person name="Haas B.J."/>
            <person name="Pertea M."/>
            <person name="Feldblyum T.V."/>
            <person name="Utterback T.R."/>
            <person name="Shu C.L."/>
            <person name="Osoegawa K."/>
            <person name="de Jong P.J."/>
            <person name="Hrdy I."/>
            <person name="Horvathova L."/>
            <person name="Zubacova Z."/>
            <person name="Dolezal P."/>
            <person name="Malik S.B."/>
            <person name="Logsdon J.M. Jr."/>
            <person name="Henze K."/>
            <person name="Gupta A."/>
            <person name="Wang C.C."/>
            <person name="Dunne R.L."/>
            <person name="Upcroft J.A."/>
            <person name="Upcroft P."/>
            <person name="White O."/>
            <person name="Salzberg S.L."/>
            <person name="Tang P."/>
            <person name="Chiu C.-H."/>
            <person name="Lee Y.-S."/>
            <person name="Embley T.M."/>
            <person name="Coombs G.H."/>
            <person name="Mottram J.C."/>
            <person name="Tachezy J."/>
            <person name="Fraser-Liggett C.M."/>
            <person name="Johnson P.J."/>
        </authorList>
    </citation>
    <scope>NUCLEOTIDE SEQUENCE [LARGE SCALE GENOMIC DNA]</scope>
    <source>
        <strain evidence="2">G3</strain>
    </source>
</reference>
<gene>
    <name evidence="2" type="ORF">TVAG_425590</name>
</gene>
<accession>A2FI92</accession>
<dbReference type="SMART" id="SM00220">
    <property type="entry name" value="S_TKc"/>
    <property type="match status" value="1"/>
</dbReference>
<feature type="domain" description="Protein kinase" evidence="1">
    <location>
        <begin position="14"/>
        <end position="261"/>
    </location>
</feature>
<dbReference type="PROSITE" id="PS50011">
    <property type="entry name" value="PROTEIN_KINASE_DOM"/>
    <property type="match status" value="1"/>
</dbReference>
<dbReference type="RefSeq" id="XP_001308304.1">
    <property type="nucleotide sequence ID" value="XM_001308303.1"/>
</dbReference>